<protein>
    <submittedName>
        <fullName evidence="2">Uncharacterized protein</fullName>
    </submittedName>
</protein>
<accession>A0A318EPY4</accession>
<sequence length="105" mass="12193">MPIRPIELNGVISRVQDIGTMKHNEDNKPIVDQSNIQTHLKKEVDHHQKKVRNADDSDNHQKKYDAKEKGNGTYFANQNKKKDKKEQDQNRKKKQDVGQGFDISI</sequence>
<proteinExistence type="predicted"/>
<evidence type="ECO:0000313" key="3">
    <source>
        <dbReference type="Proteomes" id="UP000247523"/>
    </source>
</evidence>
<reference evidence="2 3" key="1">
    <citation type="submission" date="2018-05" db="EMBL/GenBank/DDBJ databases">
        <title>Genomic Encyclopedia of Type Strains, Phase IV (KMG-IV): sequencing the most valuable type-strain genomes for metagenomic binning, comparative biology and taxonomic classification.</title>
        <authorList>
            <person name="Goeker M."/>
        </authorList>
    </citation>
    <scope>NUCLEOTIDE SEQUENCE [LARGE SCALE GENOMIC DNA]</scope>
    <source>
        <strain evidence="2 3">DSM 28816</strain>
    </source>
</reference>
<dbReference type="RefSeq" id="WP_110290543.1">
    <property type="nucleotide sequence ID" value="NZ_QICS01000002.1"/>
</dbReference>
<dbReference type="Proteomes" id="UP000247523">
    <property type="component" value="Unassembled WGS sequence"/>
</dbReference>
<evidence type="ECO:0000313" key="2">
    <source>
        <dbReference type="EMBL" id="PXV93535.1"/>
    </source>
</evidence>
<feature type="region of interest" description="Disordered" evidence="1">
    <location>
        <begin position="23"/>
        <end position="105"/>
    </location>
</feature>
<evidence type="ECO:0000256" key="1">
    <source>
        <dbReference type="SAM" id="MobiDB-lite"/>
    </source>
</evidence>
<name>A0A318EPY4_9FIRM</name>
<dbReference type="EMBL" id="QICS01000002">
    <property type="protein sequence ID" value="PXV93535.1"/>
    <property type="molecule type" value="Genomic_DNA"/>
</dbReference>
<organism evidence="2 3">
    <name type="scientific">Lachnotalea glycerini</name>
    <dbReference type="NCBI Taxonomy" id="1763509"/>
    <lineage>
        <taxon>Bacteria</taxon>
        <taxon>Bacillati</taxon>
        <taxon>Bacillota</taxon>
        <taxon>Clostridia</taxon>
        <taxon>Lachnospirales</taxon>
        <taxon>Lachnospiraceae</taxon>
        <taxon>Lachnotalea</taxon>
    </lineage>
</organism>
<gene>
    <name evidence="2" type="ORF">C8E03_102303</name>
</gene>
<feature type="compositionally biased region" description="Basic and acidic residues" evidence="1">
    <location>
        <begin position="40"/>
        <end position="70"/>
    </location>
</feature>
<dbReference type="AlphaFoldDB" id="A0A318EPY4"/>
<comment type="caution">
    <text evidence="2">The sequence shown here is derived from an EMBL/GenBank/DDBJ whole genome shotgun (WGS) entry which is preliminary data.</text>
</comment>